<accession>A0A8H8BV05</accession>
<protein>
    <submittedName>
        <fullName evidence="3">Uncharacterized protein</fullName>
    </submittedName>
</protein>
<sequence>MSYPATEGLQHIAHDQHSGLYQDDRAAYLKNGVQAHDKQVLAYSQAPEYYEPMNGQLPQKRICGVSKKTFLIVLAIVFFVVVAAAVGGGVGGALASKDINKSADSSVAQTSGTPLPASSTSSVSAQSTSSPVSSASSSSASSTSISSTTTSSTTSTTSSTSSVSTPTTTAAALTVLGCPSSNGTTYNPTGSTSSFLKYCQQDLQSSGSTTVDIKSEIQATFDDCIDSCAEYTDNWIAGGRAGVGPCAGATMNALIPGWLYNNLRCFLKAENGGGPLVFSSQVLENVMASAILVT</sequence>
<proteinExistence type="predicted"/>
<keyword evidence="4" id="KW-1185">Reference proteome</keyword>
<keyword evidence="2" id="KW-0812">Transmembrane</keyword>
<evidence type="ECO:0000313" key="4">
    <source>
        <dbReference type="Proteomes" id="UP000664132"/>
    </source>
</evidence>
<feature type="compositionally biased region" description="Low complexity" evidence="1">
    <location>
        <begin position="116"/>
        <end position="164"/>
    </location>
</feature>
<feature type="transmembrane region" description="Helical" evidence="2">
    <location>
        <begin position="70"/>
        <end position="95"/>
    </location>
</feature>
<name>A0A8H8BV05_9HELO</name>
<evidence type="ECO:0000256" key="2">
    <source>
        <dbReference type="SAM" id="Phobius"/>
    </source>
</evidence>
<keyword evidence="2" id="KW-1133">Transmembrane helix</keyword>
<dbReference type="AlphaFoldDB" id="A0A8H8BV05"/>
<feature type="region of interest" description="Disordered" evidence="1">
    <location>
        <begin position="105"/>
        <end position="164"/>
    </location>
</feature>
<dbReference type="OrthoDB" id="3552770at2759"/>
<dbReference type="EMBL" id="JAFJYH010000013">
    <property type="protein sequence ID" value="KAG4425120.1"/>
    <property type="molecule type" value="Genomic_DNA"/>
</dbReference>
<reference evidence="3" key="1">
    <citation type="submission" date="2021-02" db="EMBL/GenBank/DDBJ databases">
        <title>Genome sequence Cadophora malorum strain M34.</title>
        <authorList>
            <person name="Stefanovic E."/>
            <person name="Vu D."/>
            <person name="Scully C."/>
            <person name="Dijksterhuis J."/>
            <person name="Roader J."/>
            <person name="Houbraken J."/>
        </authorList>
    </citation>
    <scope>NUCLEOTIDE SEQUENCE</scope>
    <source>
        <strain evidence="3">M34</strain>
    </source>
</reference>
<evidence type="ECO:0000313" key="3">
    <source>
        <dbReference type="EMBL" id="KAG4425120.1"/>
    </source>
</evidence>
<evidence type="ECO:0000256" key="1">
    <source>
        <dbReference type="SAM" id="MobiDB-lite"/>
    </source>
</evidence>
<comment type="caution">
    <text evidence="3">The sequence shown here is derived from an EMBL/GenBank/DDBJ whole genome shotgun (WGS) entry which is preliminary data.</text>
</comment>
<keyword evidence="2" id="KW-0472">Membrane</keyword>
<gene>
    <name evidence="3" type="ORF">IFR04_001687</name>
</gene>
<organism evidence="3 4">
    <name type="scientific">Cadophora malorum</name>
    <dbReference type="NCBI Taxonomy" id="108018"/>
    <lineage>
        <taxon>Eukaryota</taxon>
        <taxon>Fungi</taxon>
        <taxon>Dikarya</taxon>
        <taxon>Ascomycota</taxon>
        <taxon>Pezizomycotina</taxon>
        <taxon>Leotiomycetes</taxon>
        <taxon>Helotiales</taxon>
        <taxon>Ploettnerulaceae</taxon>
        <taxon>Cadophora</taxon>
    </lineage>
</organism>
<dbReference type="Proteomes" id="UP000664132">
    <property type="component" value="Unassembled WGS sequence"/>
</dbReference>